<proteinExistence type="predicted"/>
<dbReference type="InterPro" id="IPR019933">
    <property type="entry name" value="DivIVA_domain"/>
</dbReference>
<name>A0A2N3YH41_9MICO</name>
<keyword evidence="3" id="KW-1185">Reference proteome</keyword>
<keyword evidence="1" id="KW-0175">Coiled coil</keyword>
<evidence type="ECO:0000313" key="3">
    <source>
        <dbReference type="Proteomes" id="UP000233781"/>
    </source>
</evidence>
<dbReference type="Proteomes" id="UP000233781">
    <property type="component" value="Unassembled WGS sequence"/>
</dbReference>
<organism evidence="2 3">
    <name type="scientific">Phycicoccus duodecadis</name>
    <dbReference type="NCBI Taxonomy" id="173053"/>
    <lineage>
        <taxon>Bacteria</taxon>
        <taxon>Bacillati</taxon>
        <taxon>Actinomycetota</taxon>
        <taxon>Actinomycetes</taxon>
        <taxon>Micrococcales</taxon>
        <taxon>Intrasporangiaceae</taxon>
        <taxon>Phycicoccus</taxon>
    </lineage>
</organism>
<evidence type="ECO:0000313" key="2">
    <source>
        <dbReference type="EMBL" id="PKW26182.1"/>
    </source>
</evidence>
<dbReference type="OrthoDB" id="3404379at2"/>
<protein>
    <submittedName>
        <fullName evidence="2">DivIVA domain-containing protein</fullName>
    </submittedName>
</protein>
<dbReference type="RefSeq" id="WP_101394790.1">
    <property type="nucleotide sequence ID" value="NZ_PJNE01000001.1"/>
</dbReference>
<feature type="coiled-coil region" evidence="1">
    <location>
        <begin position="65"/>
        <end position="92"/>
    </location>
</feature>
<evidence type="ECO:0000256" key="1">
    <source>
        <dbReference type="SAM" id="Coils"/>
    </source>
</evidence>
<dbReference type="AlphaFoldDB" id="A0A2N3YH41"/>
<comment type="caution">
    <text evidence="2">The sequence shown here is derived from an EMBL/GenBank/DDBJ whole genome shotgun (WGS) entry which is preliminary data.</text>
</comment>
<reference evidence="2 3" key="1">
    <citation type="submission" date="2017-12" db="EMBL/GenBank/DDBJ databases">
        <title>Sequencing the genomes of 1000 Actinobacteria strains.</title>
        <authorList>
            <person name="Klenk H.-P."/>
        </authorList>
    </citation>
    <scope>NUCLEOTIDE SEQUENCE [LARGE SCALE GENOMIC DNA]</scope>
    <source>
        <strain evidence="2 3">DSM 12806</strain>
    </source>
</reference>
<accession>A0A2N3YH41</accession>
<gene>
    <name evidence="2" type="ORF">ATL31_0988</name>
</gene>
<dbReference type="Gene3D" id="6.10.250.660">
    <property type="match status" value="1"/>
</dbReference>
<dbReference type="EMBL" id="PJNE01000001">
    <property type="protein sequence ID" value="PKW26182.1"/>
    <property type="molecule type" value="Genomic_DNA"/>
</dbReference>
<dbReference type="NCBIfam" id="TIGR03544">
    <property type="entry name" value="DivI1A_domain"/>
    <property type="match status" value="1"/>
</dbReference>
<sequence length="94" mass="10152">MVPVLLALVAVALIVAALAVASGRWAVDGLADATRSTPDHGLPSEPDAADVAAVRFDTAPRGYRMDEVDERLDRLRTTLAERERELADLRAQED</sequence>